<proteinExistence type="predicted"/>
<dbReference type="Pfam" id="PF12263">
    <property type="entry name" value="DUF3611"/>
    <property type="match status" value="1"/>
</dbReference>
<dbReference type="EnsemblPlants" id="EMT03992">
    <property type="protein sequence ID" value="EMT03992"/>
    <property type="gene ID" value="F775_25224"/>
</dbReference>
<dbReference type="InterPro" id="IPR022051">
    <property type="entry name" value="DUF3611"/>
</dbReference>
<evidence type="ECO:0000313" key="1">
    <source>
        <dbReference type="EnsemblPlants" id="EMT03992"/>
    </source>
</evidence>
<accession>M8BLU7</accession>
<dbReference type="PANTHER" id="PTHR34548:SF6">
    <property type="entry name" value="OS06G0638100 PROTEIN"/>
    <property type="match status" value="1"/>
</dbReference>
<reference evidence="1" key="1">
    <citation type="submission" date="2015-06" db="UniProtKB">
        <authorList>
            <consortium name="EnsemblPlants"/>
        </authorList>
    </citation>
    <scope>IDENTIFICATION</scope>
</reference>
<protein>
    <recommendedName>
        <fullName evidence="2">Protein TIC 21, chloroplastic</fullName>
    </recommendedName>
</protein>
<evidence type="ECO:0008006" key="2">
    <source>
        <dbReference type="Google" id="ProtNLM"/>
    </source>
</evidence>
<sequence length="261" mass="27650">MAFAADSLISLSSGNVRPNMLINVVAVFVEVPIFSELAVERMGKKLSVRVEPGAESGEGLGVTVSKRLEKTARYFKNLGTLAFWSQLVCTTVSAGILSFSAVATGNATSPFTFYATGLGIVAAFVSVFRSFGYIRLSKTLRRTATEPAKAPPRAAVVKNLRNSIVLSVVGMGAAVLGMQATVGALVAKALTTSSVPYYQGISAGQSPVLALDVFLVQVCIVSSLHFDCLQNEKSFQGLVLSLPSCKVIFSFGDKYQYVQLA</sequence>
<dbReference type="PANTHER" id="PTHR34548">
    <property type="entry name" value="PROTEIN TIC 21, CHLOROPLASTIC"/>
    <property type="match status" value="1"/>
</dbReference>
<organism evidence="1">
    <name type="scientific">Aegilops tauschii</name>
    <name type="common">Tausch's goatgrass</name>
    <name type="synonym">Aegilops squarrosa</name>
    <dbReference type="NCBI Taxonomy" id="37682"/>
    <lineage>
        <taxon>Eukaryota</taxon>
        <taxon>Viridiplantae</taxon>
        <taxon>Streptophyta</taxon>
        <taxon>Embryophyta</taxon>
        <taxon>Tracheophyta</taxon>
        <taxon>Spermatophyta</taxon>
        <taxon>Magnoliopsida</taxon>
        <taxon>Liliopsida</taxon>
        <taxon>Poales</taxon>
        <taxon>Poaceae</taxon>
        <taxon>BOP clade</taxon>
        <taxon>Pooideae</taxon>
        <taxon>Triticodae</taxon>
        <taxon>Triticeae</taxon>
        <taxon>Triticinae</taxon>
        <taxon>Aegilops</taxon>
    </lineage>
</organism>
<dbReference type="AlphaFoldDB" id="M8BLU7"/>
<name>M8BLU7_AEGTA</name>